<sequence length="239" mass="26679">MDFRLRRFLFSILLIFVWISAAHAAPVIFTFDSDAEGWTTWSTVDNDVTSIGHENGYVYAYDLMQGGTWYFMSPALNEDWSRFIGGTITWDLYMNDKSQDGQQIGGGHYYYDSYPDVTLLSSQGNPMARLRGNVEDISGLEQNVWMNFGIDLIPSNFVLFPEYADSGIDFYGVMANVQHLLIRGEYINGSDYARLGNVTVTAPVPEPATMLLLGAGLLGLAGASRKRLLKGRYKAFSKG</sequence>
<organism evidence="3 4">
    <name type="scientific">Desulfatitalea alkaliphila</name>
    <dbReference type="NCBI Taxonomy" id="2929485"/>
    <lineage>
        <taxon>Bacteria</taxon>
        <taxon>Pseudomonadati</taxon>
        <taxon>Thermodesulfobacteriota</taxon>
        <taxon>Desulfobacteria</taxon>
        <taxon>Desulfobacterales</taxon>
        <taxon>Desulfosarcinaceae</taxon>
        <taxon>Desulfatitalea</taxon>
    </lineage>
</organism>
<dbReference type="NCBIfam" id="TIGR02595">
    <property type="entry name" value="PEP_CTERM"/>
    <property type="match status" value="1"/>
</dbReference>
<feature type="domain" description="Ice-binding protein C-terminal" evidence="2">
    <location>
        <begin position="203"/>
        <end position="226"/>
    </location>
</feature>
<keyword evidence="4" id="KW-1185">Reference proteome</keyword>
<dbReference type="Pfam" id="PF07589">
    <property type="entry name" value="PEP-CTERM"/>
    <property type="match status" value="1"/>
</dbReference>
<dbReference type="AlphaFoldDB" id="A0AA41UM21"/>
<dbReference type="Proteomes" id="UP001165427">
    <property type="component" value="Unassembled WGS sequence"/>
</dbReference>
<dbReference type="RefSeq" id="WP_246914640.1">
    <property type="nucleotide sequence ID" value="NZ_JALJRB010000039.1"/>
</dbReference>
<accession>A0AA41UM21</accession>
<keyword evidence="1" id="KW-0732">Signal</keyword>
<evidence type="ECO:0000313" key="4">
    <source>
        <dbReference type="Proteomes" id="UP001165427"/>
    </source>
</evidence>
<evidence type="ECO:0000256" key="1">
    <source>
        <dbReference type="SAM" id="SignalP"/>
    </source>
</evidence>
<evidence type="ECO:0000259" key="2">
    <source>
        <dbReference type="Pfam" id="PF07589"/>
    </source>
</evidence>
<reference evidence="3" key="1">
    <citation type="submission" date="2022-04" db="EMBL/GenBank/DDBJ databases">
        <title>Desulfatitalea alkaliphila sp. nov., a novel anaerobic sulfate-reducing bacterium isolated from terrestrial mud volcano, Taman Peninsula, Russia.</title>
        <authorList>
            <person name="Khomyakova M.A."/>
            <person name="Merkel A.Y."/>
            <person name="Slobodkin A.I."/>
        </authorList>
    </citation>
    <scope>NUCLEOTIDE SEQUENCE</scope>
    <source>
        <strain evidence="3">M08but</strain>
    </source>
</reference>
<evidence type="ECO:0000313" key="3">
    <source>
        <dbReference type="EMBL" id="MCJ8502992.1"/>
    </source>
</evidence>
<dbReference type="InterPro" id="IPR013424">
    <property type="entry name" value="Ice-binding_C"/>
</dbReference>
<feature type="signal peptide" evidence="1">
    <location>
        <begin position="1"/>
        <end position="24"/>
    </location>
</feature>
<gene>
    <name evidence="3" type="ORF">MRX98_20620</name>
</gene>
<proteinExistence type="predicted"/>
<name>A0AA41UM21_9BACT</name>
<comment type="caution">
    <text evidence="3">The sequence shown here is derived from an EMBL/GenBank/DDBJ whole genome shotgun (WGS) entry which is preliminary data.</text>
</comment>
<feature type="chain" id="PRO_5041290615" evidence="1">
    <location>
        <begin position="25"/>
        <end position="239"/>
    </location>
</feature>
<protein>
    <submittedName>
        <fullName evidence="3">PEP-CTERM sorting domain-containing protein</fullName>
    </submittedName>
</protein>
<dbReference type="EMBL" id="JALJRB010000039">
    <property type="protein sequence ID" value="MCJ8502992.1"/>
    <property type="molecule type" value="Genomic_DNA"/>
</dbReference>